<name>A0A1H4UYK8_TSUTY</name>
<gene>
    <name evidence="1" type="ORF">SAMN04489793_3077</name>
</gene>
<evidence type="ECO:0000313" key="2">
    <source>
        <dbReference type="Proteomes" id="UP000182241"/>
    </source>
</evidence>
<dbReference type="EMBL" id="FNSA01000003">
    <property type="protein sequence ID" value="SEC73640.1"/>
    <property type="molecule type" value="Genomic_DNA"/>
</dbReference>
<organism evidence="1 2">
    <name type="scientific">Tsukamurella tyrosinosolvens</name>
    <dbReference type="NCBI Taxonomy" id="57704"/>
    <lineage>
        <taxon>Bacteria</taxon>
        <taxon>Bacillati</taxon>
        <taxon>Actinomycetota</taxon>
        <taxon>Actinomycetes</taxon>
        <taxon>Mycobacteriales</taxon>
        <taxon>Tsukamurellaceae</taxon>
        <taxon>Tsukamurella</taxon>
    </lineage>
</organism>
<dbReference type="Proteomes" id="UP000182241">
    <property type="component" value="Unassembled WGS sequence"/>
</dbReference>
<keyword evidence="2" id="KW-1185">Reference proteome</keyword>
<dbReference type="OrthoDB" id="9904432at2"/>
<dbReference type="AlphaFoldDB" id="A0A1H4UYK8"/>
<reference evidence="2" key="1">
    <citation type="submission" date="2016-10" db="EMBL/GenBank/DDBJ databases">
        <authorList>
            <person name="Varghese N."/>
            <person name="Submissions S."/>
        </authorList>
    </citation>
    <scope>NUCLEOTIDE SEQUENCE [LARGE SCALE GENOMIC DNA]</scope>
    <source>
        <strain evidence="2">DSM 44234</strain>
    </source>
</reference>
<protein>
    <submittedName>
        <fullName evidence="1">Uncharacterized protein</fullName>
    </submittedName>
</protein>
<dbReference type="STRING" id="57704.SAMN04489793_3077"/>
<proteinExistence type="predicted"/>
<accession>A0A1H4UYK8</accession>
<sequence>MTAEDRNRYGVDVAELHPGSRLYHRDIRVVAVDWPDLEHRTIAVAYGWTFVAGTAPDLTVSTDDVSA</sequence>
<dbReference type="RefSeq" id="WP_068740235.1">
    <property type="nucleotide sequence ID" value="NZ_FNSA01000003.1"/>
</dbReference>
<evidence type="ECO:0000313" key="1">
    <source>
        <dbReference type="EMBL" id="SEC73640.1"/>
    </source>
</evidence>